<dbReference type="Pfam" id="PF03435">
    <property type="entry name" value="Sacchrp_dh_NADP"/>
    <property type="match status" value="1"/>
</dbReference>
<keyword evidence="1" id="KW-0472">Membrane</keyword>
<dbReference type="RefSeq" id="WP_171154826.1">
    <property type="nucleotide sequence ID" value="NZ_JABENB010000001.1"/>
</dbReference>
<dbReference type="InterPro" id="IPR051276">
    <property type="entry name" value="Saccharopine_DH-like_oxidrdct"/>
</dbReference>
<sequence>MTERDYDIVMFGATGFVGRLTAEHLAKFAPEGTRIALAGRDRAKVEAVRGALPGTAADWPVVVADSSNPASLRALAESTRVVISTVGPYAKYGLPLVDACATAGTDYVDLTGEVLFVRESIDKFQDEANRTGARIVHSCGFDSVPSDLGVLVLAEAARADDAGELGDTTLHMAMKGGASGGTVASAINQLDEVRGDKAKRKVATDKFSLSPDRAAEPSGEWRDSVAVRHSPEIDAWTAPFVMATFNTRIVRRSNALLGHAYGRSFRYREVQRTGKGIAGRLAAIAIAGGLGIGFGALNLKPIRPLVERVVPSPGEGPDAQARAAGWFKAEVRSTTTTGAPYRSIVAAQGDPGYAATAVMLGESALSLALQRDECPLPPGLNGGVLTPATALGNVLADRLRARGFTVEAGRSA</sequence>
<accession>A0A849AN47</accession>
<feature type="domain" description="Saccharopine dehydrogenase NADP binding" evidence="2">
    <location>
        <begin position="8"/>
        <end position="135"/>
    </location>
</feature>
<dbReference type="PANTHER" id="PTHR12286">
    <property type="entry name" value="SACCHAROPINE DEHYDROGENASE-LIKE OXIDOREDUCTASE"/>
    <property type="match status" value="1"/>
</dbReference>
<dbReference type="InterPro" id="IPR036291">
    <property type="entry name" value="NAD(P)-bd_dom_sf"/>
</dbReference>
<keyword evidence="1" id="KW-1133">Transmembrane helix</keyword>
<dbReference type="PANTHER" id="PTHR12286:SF5">
    <property type="entry name" value="SACCHAROPINE DEHYDROGENASE-LIKE OXIDOREDUCTASE"/>
    <property type="match status" value="1"/>
</dbReference>
<protein>
    <submittedName>
        <fullName evidence="3">Enoyl-ACP reductase</fullName>
    </submittedName>
</protein>
<dbReference type="SUPFAM" id="SSF51735">
    <property type="entry name" value="NAD(P)-binding Rossmann-fold domains"/>
    <property type="match status" value="1"/>
</dbReference>
<dbReference type="InterPro" id="IPR005097">
    <property type="entry name" value="Sacchrp_dh_NADP-bd"/>
</dbReference>
<comment type="caution">
    <text evidence="3">The sequence shown here is derived from an EMBL/GenBank/DDBJ whole genome shotgun (WGS) entry which is preliminary data.</text>
</comment>
<evidence type="ECO:0000256" key="1">
    <source>
        <dbReference type="SAM" id="Phobius"/>
    </source>
</evidence>
<proteinExistence type="predicted"/>
<dbReference type="GO" id="GO:0005886">
    <property type="term" value="C:plasma membrane"/>
    <property type="evidence" value="ECO:0007669"/>
    <property type="project" value="TreeGrafter"/>
</dbReference>
<dbReference type="Proteomes" id="UP000557772">
    <property type="component" value="Unassembled WGS sequence"/>
</dbReference>
<evidence type="ECO:0000259" key="2">
    <source>
        <dbReference type="Pfam" id="PF03435"/>
    </source>
</evidence>
<evidence type="ECO:0000313" key="4">
    <source>
        <dbReference type="Proteomes" id="UP000557772"/>
    </source>
</evidence>
<keyword evidence="4" id="KW-1185">Reference proteome</keyword>
<organism evidence="3 4">
    <name type="scientific">Flexivirga aerilata</name>
    <dbReference type="NCBI Taxonomy" id="1656889"/>
    <lineage>
        <taxon>Bacteria</taxon>
        <taxon>Bacillati</taxon>
        <taxon>Actinomycetota</taxon>
        <taxon>Actinomycetes</taxon>
        <taxon>Micrococcales</taxon>
        <taxon>Dermacoccaceae</taxon>
        <taxon>Flexivirga</taxon>
    </lineage>
</organism>
<gene>
    <name evidence="3" type="ORF">HJ588_10860</name>
</gene>
<evidence type="ECO:0000313" key="3">
    <source>
        <dbReference type="EMBL" id="NNG39770.1"/>
    </source>
</evidence>
<dbReference type="GO" id="GO:0009247">
    <property type="term" value="P:glycolipid biosynthetic process"/>
    <property type="evidence" value="ECO:0007669"/>
    <property type="project" value="TreeGrafter"/>
</dbReference>
<keyword evidence="1" id="KW-0812">Transmembrane</keyword>
<reference evidence="3 4" key="1">
    <citation type="submission" date="2020-05" db="EMBL/GenBank/DDBJ databases">
        <title>Flexivirga sp. ID2601S isolated from air conditioner.</title>
        <authorList>
            <person name="Kim D.H."/>
        </authorList>
    </citation>
    <scope>NUCLEOTIDE SEQUENCE [LARGE SCALE GENOMIC DNA]</scope>
    <source>
        <strain evidence="3 4">ID2601S</strain>
    </source>
</reference>
<dbReference type="Gene3D" id="3.40.50.720">
    <property type="entry name" value="NAD(P)-binding Rossmann-like Domain"/>
    <property type="match status" value="1"/>
</dbReference>
<dbReference type="EMBL" id="JABENB010000001">
    <property type="protein sequence ID" value="NNG39770.1"/>
    <property type="molecule type" value="Genomic_DNA"/>
</dbReference>
<feature type="transmembrane region" description="Helical" evidence="1">
    <location>
        <begin position="277"/>
        <end position="299"/>
    </location>
</feature>
<name>A0A849AN47_9MICO</name>
<dbReference type="AlphaFoldDB" id="A0A849AN47"/>